<reference evidence="2" key="1">
    <citation type="journal article" date="2019" name="Int. J. Syst. Evol. Microbiol.">
        <title>The Global Catalogue of Microorganisms (GCM) 10K type strain sequencing project: providing services to taxonomists for standard genome sequencing and annotation.</title>
        <authorList>
            <consortium name="The Broad Institute Genomics Platform"/>
            <consortium name="The Broad Institute Genome Sequencing Center for Infectious Disease"/>
            <person name="Wu L."/>
            <person name="Ma J."/>
        </authorList>
    </citation>
    <scope>NUCLEOTIDE SEQUENCE [LARGE SCALE GENOMIC DNA]</scope>
    <source>
        <strain evidence="2">CGMCC 1.16444</strain>
    </source>
</reference>
<keyword evidence="2" id="KW-1185">Reference proteome</keyword>
<name>A0ABV9Z124_9HYPH</name>
<proteinExistence type="predicted"/>
<dbReference type="RefSeq" id="WP_114958433.1">
    <property type="nucleotide sequence ID" value="NZ_JBHSJF010000005.1"/>
</dbReference>
<organism evidence="1 2">
    <name type="scientific">Flaviflagellibacter deserti</name>
    <dbReference type="NCBI Taxonomy" id="2267266"/>
    <lineage>
        <taxon>Bacteria</taxon>
        <taxon>Pseudomonadati</taxon>
        <taxon>Pseudomonadota</taxon>
        <taxon>Alphaproteobacteria</taxon>
        <taxon>Hyphomicrobiales</taxon>
        <taxon>Flaviflagellibacter</taxon>
    </lineage>
</organism>
<dbReference type="EMBL" id="JBHSJF010000005">
    <property type="protein sequence ID" value="MFC5067413.1"/>
    <property type="molecule type" value="Genomic_DNA"/>
</dbReference>
<dbReference type="Proteomes" id="UP001595796">
    <property type="component" value="Unassembled WGS sequence"/>
</dbReference>
<accession>A0ABV9Z124</accession>
<evidence type="ECO:0000313" key="1">
    <source>
        <dbReference type="EMBL" id="MFC5067413.1"/>
    </source>
</evidence>
<evidence type="ECO:0000313" key="2">
    <source>
        <dbReference type="Proteomes" id="UP001595796"/>
    </source>
</evidence>
<gene>
    <name evidence="1" type="ORF">ACFPFW_05220</name>
</gene>
<sequence length="76" mass="8904">MAYIVTRMEVEGPSVIAISSTVSRYDSLWQAQNHAELLARSHSTFKFDQERACWQGHDRDGRTFRYMADRPVIRRT</sequence>
<comment type="caution">
    <text evidence="1">The sequence shown here is derived from an EMBL/GenBank/DDBJ whole genome shotgun (WGS) entry which is preliminary data.</text>
</comment>
<protein>
    <submittedName>
        <fullName evidence="1">Uncharacterized protein</fullName>
    </submittedName>
</protein>